<accession>A0A0D3G522</accession>
<dbReference type="PANTHER" id="PTHR33086">
    <property type="entry name" value="OS05G0468200 PROTEIN-RELATED"/>
    <property type="match status" value="1"/>
</dbReference>
<evidence type="ECO:0000259" key="2">
    <source>
        <dbReference type="Pfam" id="PF07762"/>
    </source>
</evidence>
<dbReference type="Pfam" id="PF07762">
    <property type="entry name" value="DUF1618"/>
    <property type="match status" value="1"/>
</dbReference>
<dbReference type="PANTHER" id="PTHR33086:SF98">
    <property type="entry name" value="OS05G0468200 PROTEIN"/>
    <property type="match status" value="1"/>
</dbReference>
<dbReference type="InterPro" id="IPR011676">
    <property type="entry name" value="DUF1618"/>
</dbReference>
<keyword evidence="4" id="KW-1185">Reference proteome</keyword>
<dbReference type="AlphaFoldDB" id="A0A0D3G522"/>
<protein>
    <recommendedName>
        <fullName evidence="2">DUF1618 domain-containing protein</fullName>
    </recommendedName>
</protein>
<dbReference type="PaxDb" id="65489-OBART05G08810.1"/>
<dbReference type="Gramene" id="OBART05G08810.1">
    <property type="protein sequence ID" value="OBART05G08810.1"/>
    <property type="gene ID" value="OBART05G08810"/>
</dbReference>
<proteinExistence type="predicted"/>
<feature type="domain" description="DUF1618" evidence="2">
    <location>
        <begin position="339"/>
        <end position="433"/>
    </location>
</feature>
<dbReference type="HOGENOM" id="CLU_038425_0_0_1"/>
<dbReference type="eggNOG" id="ENOG502S3VB">
    <property type="taxonomic scope" value="Eukaryota"/>
</dbReference>
<name>A0A0D3G522_9ORYZ</name>
<sequence length="536" mass="58173">MWTPKRRKALSTDGCTKSTYTECHGFTTPAAEDRALRGTSPRPPSSFLLRYVCQSSTTSVNLAHREPATHTTSSASPLRLLSSLSHSSLRRPPPPRRMRLPLRRALSPAAVRRAFSTAAASRPQWAMIRQAPPVRSPSPHASLLLAEPPRDSYLLVPDHLIDRRPGPDPSSDIRGILGGTVHATSGDGGLLLVVYMDSHAPAPIISKIVTGAFPARPRVSDLAGLDLSDPDFIRFVCNPITGELFRLPDIDGTKNTMFRGCDNAGLLTRSAAGAGHGSPDSYAVAVLGEDRNGGTFNMRRFLSRTGKWEKLVGLPSPLPLPRRMDMYTEAVAFAGRLWWADLTWGVVSADPFSDWPELHFVELPRNSVWPVPSTDLVQEQAMHRRLGISEGRLRYVEVSQEDPFVVSSFALDDDGSGWTLEHEVALGRICQVKGGGPRDTARIAVIDPLNASVMYLIVGKHVLGVDMDMGKVMGCSLADETEGPPYAVTSVLKPCVLPPWLSSSKIPAAGTFSRDNGDAKSKTLSDILVRADSGKR</sequence>
<organism evidence="3">
    <name type="scientific">Oryza barthii</name>
    <dbReference type="NCBI Taxonomy" id="65489"/>
    <lineage>
        <taxon>Eukaryota</taxon>
        <taxon>Viridiplantae</taxon>
        <taxon>Streptophyta</taxon>
        <taxon>Embryophyta</taxon>
        <taxon>Tracheophyta</taxon>
        <taxon>Spermatophyta</taxon>
        <taxon>Magnoliopsida</taxon>
        <taxon>Liliopsida</taxon>
        <taxon>Poales</taxon>
        <taxon>Poaceae</taxon>
        <taxon>BOP clade</taxon>
        <taxon>Oryzoideae</taxon>
        <taxon>Oryzeae</taxon>
        <taxon>Oryzinae</taxon>
        <taxon>Oryza</taxon>
    </lineage>
</organism>
<evidence type="ECO:0000313" key="4">
    <source>
        <dbReference type="Proteomes" id="UP000026960"/>
    </source>
</evidence>
<dbReference type="EnsemblPlants" id="OBART05G08810.1">
    <property type="protein sequence ID" value="OBART05G08810.1"/>
    <property type="gene ID" value="OBART05G08810"/>
</dbReference>
<reference evidence="3" key="1">
    <citation type="journal article" date="2009" name="Rice">
        <title>De Novo Next Generation Sequencing of Plant Genomes.</title>
        <authorList>
            <person name="Rounsley S."/>
            <person name="Marri P.R."/>
            <person name="Yu Y."/>
            <person name="He R."/>
            <person name="Sisneros N."/>
            <person name="Goicoechea J.L."/>
            <person name="Lee S.J."/>
            <person name="Angelova A."/>
            <person name="Kudrna D."/>
            <person name="Luo M."/>
            <person name="Affourtit J."/>
            <person name="Desany B."/>
            <person name="Knight J."/>
            <person name="Niazi F."/>
            <person name="Egholm M."/>
            <person name="Wing R.A."/>
        </authorList>
    </citation>
    <scope>NUCLEOTIDE SEQUENCE [LARGE SCALE GENOMIC DNA]</scope>
    <source>
        <strain evidence="3">cv. IRGC 105608</strain>
    </source>
</reference>
<dbReference type="STRING" id="65489.A0A0D3G522"/>
<reference evidence="3" key="2">
    <citation type="submission" date="2015-03" db="UniProtKB">
        <authorList>
            <consortium name="EnsemblPlants"/>
        </authorList>
    </citation>
    <scope>IDENTIFICATION</scope>
</reference>
<feature type="region of interest" description="Disordered" evidence="1">
    <location>
        <begin position="59"/>
        <end position="79"/>
    </location>
</feature>
<evidence type="ECO:0000313" key="3">
    <source>
        <dbReference type="EnsemblPlants" id="OBART05G08810.1"/>
    </source>
</evidence>
<dbReference type="Proteomes" id="UP000026960">
    <property type="component" value="Chromosome 5"/>
</dbReference>
<evidence type="ECO:0000256" key="1">
    <source>
        <dbReference type="SAM" id="MobiDB-lite"/>
    </source>
</evidence>